<dbReference type="EMBL" id="DXHU01000022">
    <property type="protein sequence ID" value="HIV99280.1"/>
    <property type="molecule type" value="Genomic_DNA"/>
</dbReference>
<dbReference type="AlphaFoldDB" id="A0A9D1PU50"/>
<reference evidence="10" key="2">
    <citation type="submission" date="2021-04" db="EMBL/GenBank/DDBJ databases">
        <authorList>
            <person name="Gilroy R."/>
        </authorList>
    </citation>
    <scope>NUCLEOTIDE SEQUENCE</scope>
    <source>
        <strain evidence="10">Gambia11-129</strain>
    </source>
</reference>
<dbReference type="GO" id="GO:0055085">
    <property type="term" value="P:transmembrane transport"/>
    <property type="evidence" value="ECO:0007669"/>
    <property type="project" value="InterPro"/>
</dbReference>
<feature type="transmembrane region" description="Helical" evidence="8">
    <location>
        <begin position="97"/>
        <end position="118"/>
    </location>
</feature>
<dbReference type="PANTHER" id="PTHR43744">
    <property type="entry name" value="ABC TRANSPORTER PERMEASE PROTEIN MG189-RELATED-RELATED"/>
    <property type="match status" value="1"/>
</dbReference>
<accession>A0A9D1PU50</accession>
<dbReference type="Proteomes" id="UP000823936">
    <property type="component" value="Unassembled WGS sequence"/>
</dbReference>
<evidence type="ECO:0000256" key="7">
    <source>
        <dbReference type="ARBA" id="ARBA00023136"/>
    </source>
</evidence>
<evidence type="ECO:0000256" key="8">
    <source>
        <dbReference type="RuleBase" id="RU363032"/>
    </source>
</evidence>
<sequence length="265" mass="29424">MIKKALILIFAVLLIFPLFHAVCLSLFSPSDFYSTPARFFPSALHFENYKAIFDSYSLLRPLINTIAVAMVTGALRILIILPASYAISNMNFRFRKAISAILIIPMLIPQDVVLHSNYKIIAALGLLDTLQGISCACIYSASSFIIIHLSLSSVPEELIGAAKIDGAEDCMILIKIIVPLIRNTIALIFIQAFLNQFNSYLWPLVVSSSEESRMLQIAINQLGFIEDGNMGAVFASISFIFILSLFLILSMRKRIFSATEDSLLF</sequence>
<keyword evidence="6 8" id="KW-1133">Transmembrane helix</keyword>
<dbReference type="SUPFAM" id="SSF161098">
    <property type="entry name" value="MetI-like"/>
    <property type="match status" value="1"/>
</dbReference>
<dbReference type="PANTHER" id="PTHR43744:SF8">
    <property type="entry name" value="SN-GLYCEROL-3-PHOSPHATE TRANSPORT SYSTEM PERMEASE PROTEIN UGPE"/>
    <property type="match status" value="1"/>
</dbReference>
<evidence type="ECO:0000256" key="3">
    <source>
        <dbReference type="ARBA" id="ARBA00022448"/>
    </source>
</evidence>
<organism evidence="10 11">
    <name type="scientific">Candidatus Ornithospirochaeta avicola</name>
    <dbReference type="NCBI Taxonomy" id="2840896"/>
    <lineage>
        <taxon>Bacteria</taxon>
        <taxon>Pseudomonadati</taxon>
        <taxon>Spirochaetota</taxon>
        <taxon>Spirochaetia</taxon>
        <taxon>Spirochaetales</taxon>
        <taxon>Spirochaetaceae</taxon>
        <taxon>Spirochaetaceae incertae sedis</taxon>
        <taxon>Candidatus Ornithospirochaeta</taxon>
    </lineage>
</organism>
<reference evidence="10" key="1">
    <citation type="journal article" date="2021" name="PeerJ">
        <title>Extensive microbial diversity within the chicken gut microbiome revealed by metagenomics and culture.</title>
        <authorList>
            <person name="Gilroy R."/>
            <person name="Ravi A."/>
            <person name="Getino M."/>
            <person name="Pursley I."/>
            <person name="Horton D.L."/>
            <person name="Alikhan N.F."/>
            <person name="Baker D."/>
            <person name="Gharbi K."/>
            <person name="Hall N."/>
            <person name="Watson M."/>
            <person name="Adriaenssens E.M."/>
            <person name="Foster-Nyarko E."/>
            <person name="Jarju S."/>
            <person name="Secka A."/>
            <person name="Antonio M."/>
            <person name="Oren A."/>
            <person name="Chaudhuri R.R."/>
            <person name="La Ragione R."/>
            <person name="Hildebrand F."/>
            <person name="Pallen M.J."/>
        </authorList>
    </citation>
    <scope>NUCLEOTIDE SEQUENCE</scope>
    <source>
        <strain evidence="10">Gambia11-129</strain>
    </source>
</reference>
<feature type="transmembrane region" description="Helical" evidence="8">
    <location>
        <begin position="230"/>
        <end position="249"/>
    </location>
</feature>
<evidence type="ECO:0000256" key="5">
    <source>
        <dbReference type="ARBA" id="ARBA00022692"/>
    </source>
</evidence>
<dbReference type="InterPro" id="IPR000515">
    <property type="entry name" value="MetI-like"/>
</dbReference>
<feature type="transmembrane region" description="Helical" evidence="8">
    <location>
        <begin position="62"/>
        <end position="85"/>
    </location>
</feature>
<gene>
    <name evidence="10" type="ORF">IAB12_05855</name>
</gene>
<comment type="subcellular location">
    <subcellularLocation>
        <location evidence="1 8">Cell membrane</location>
        <topology evidence="1 8">Multi-pass membrane protein</topology>
    </subcellularLocation>
</comment>
<keyword evidence="3 8" id="KW-0813">Transport</keyword>
<dbReference type="CDD" id="cd06261">
    <property type="entry name" value="TM_PBP2"/>
    <property type="match status" value="1"/>
</dbReference>
<protein>
    <recommendedName>
        <fullName evidence="2">sn-glycerol-3-phosphate transport system permease protein UgpE</fullName>
    </recommendedName>
</protein>
<evidence type="ECO:0000256" key="1">
    <source>
        <dbReference type="ARBA" id="ARBA00004651"/>
    </source>
</evidence>
<keyword evidence="5 8" id="KW-0812">Transmembrane</keyword>
<dbReference type="Gene3D" id="1.10.3720.10">
    <property type="entry name" value="MetI-like"/>
    <property type="match status" value="1"/>
</dbReference>
<evidence type="ECO:0000313" key="10">
    <source>
        <dbReference type="EMBL" id="HIV99280.1"/>
    </source>
</evidence>
<evidence type="ECO:0000256" key="6">
    <source>
        <dbReference type="ARBA" id="ARBA00022989"/>
    </source>
</evidence>
<comment type="caution">
    <text evidence="10">The sequence shown here is derived from an EMBL/GenBank/DDBJ whole genome shotgun (WGS) entry which is preliminary data.</text>
</comment>
<keyword evidence="4" id="KW-1003">Cell membrane</keyword>
<dbReference type="PROSITE" id="PS50928">
    <property type="entry name" value="ABC_TM1"/>
    <property type="match status" value="1"/>
</dbReference>
<dbReference type="Pfam" id="PF00528">
    <property type="entry name" value="BPD_transp_1"/>
    <property type="match status" value="1"/>
</dbReference>
<dbReference type="InterPro" id="IPR035906">
    <property type="entry name" value="MetI-like_sf"/>
</dbReference>
<comment type="similarity">
    <text evidence="8">Belongs to the binding-protein-dependent transport system permease family.</text>
</comment>
<evidence type="ECO:0000256" key="2">
    <source>
        <dbReference type="ARBA" id="ARBA00020515"/>
    </source>
</evidence>
<name>A0A9D1PU50_9SPIO</name>
<evidence type="ECO:0000259" key="9">
    <source>
        <dbReference type="PROSITE" id="PS50928"/>
    </source>
</evidence>
<evidence type="ECO:0000313" key="11">
    <source>
        <dbReference type="Proteomes" id="UP000823936"/>
    </source>
</evidence>
<evidence type="ECO:0000256" key="4">
    <source>
        <dbReference type="ARBA" id="ARBA00022475"/>
    </source>
</evidence>
<dbReference type="GO" id="GO:0005886">
    <property type="term" value="C:plasma membrane"/>
    <property type="evidence" value="ECO:0007669"/>
    <property type="project" value="UniProtKB-SubCell"/>
</dbReference>
<keyword evidence="7 8" id="KW-0472">Membrane</keyword>
<proteinExistence type="inferred from homology"/>
<feature type="domain" description="ABC transmembrane type-1" evidence="9">
    <location>
        <begin position="62"/>
        <end position="251"/>
    </location>
</feature>
<feature type="transmembrane region" description="Helical" evidence="8">
    <location>
        <begin position="172"/>
        <end position="194"/>
    </location>
</feature>
<feature type="transmembrane region" description="Helical" evidence="8">
    <location>
        <begin position="130"/>
        <end position="151"/>
    </location>
</feature>